<feature type="compositionally biased region" description="Pro residues" evidence="1">
    <location>
        <begin position="110"/>
        <end position="122"/>
    </location>
</feature>
<feature type="region of interest" description="Disordered" evidence="1">
    <location>
        <begin position="75"/>
        <end position="190"/>
    </location>
</feature>
<reference evidence="4" key="1">
    <citation type="journal article" date="2015" name="Nat. Genet.">
        <title>The genome and transcriptome of the zoonotic hookworm Ancylostoma ceylanicum identify infection-specific gene families.</title>
        <authorList>
            <person name="Schwarz E.M."/>
            <person name="Hu Y."/>
            <person name="Antoshechkin I."/>
            <person name="Miller M.M."/>
            <person name="Sternberg P.W."/>
            <person name="Aroian R.V."/>
        </authorList>
    </citation>
    <scope>NUCLEOTIDE SEQUENCE</scope>
    <source>
        <strain evidence="4">HY135</strain>
    </source>
</reference>
<evidence type="ECO:0000256" key="2">
    <source>
        <dbReference type="SAM" id="SignalP"/>
    </source>
</evidence>
<evidence type="ECO:0000313" key="3">
    <source>
        <dbReference type="EMBL" id="EYC29728.1"/>
    </source>
</evidence>
<name>A0A016VSI5_9BILA</name>
<proteinExistence type="predicted"/>
<protein>
    <submittedName>
        <fullName evidence="3">Uncharacterized protein</fullName>
    </submittedName>
</protein>
<comment type="caution">
    <text evidence="3">The sequence shown here is derived from an EMBL/GenBank/DDBJ whole genome shotgun (WGS) entry which is preliminary data.</text>
</comment>
<feature type="chain" id="PRO_5001493867" evidence="2">
    <location>
        <begin position="24"/>
        <end position="244"/>
    </location>
</feature>
<feature type="region of interest" description="Disordered" evidence="1">
    <location>
        <begin position="49"/>
        <end position="68"/>
    </location>
</feature>
<feature type="compositionally biased region" description="Basic and acidic residues" evidence="1">
    <location>
        <begin position="133"/>
        <end position="151"/>
    </location>
</feature>
<dbReference type="AlphaFoldDB" id="A0A016VSI5"/>
<evidence type="ECO:0000313" key="4">
    <source>
        <dbReference type="Proteomes" id="UP000024635"/>
    </source>
</evidence>
<feature type="compositionally biased region" description="Basic and acidic residues" evidence="1">
    <location>
        <begin position="75"/>
        <end position="88"/>
    </location>
</feature>
<sequence>MLFEMASWFLSMTLVLSAHHAMCIRTGDGLRRAAPKNFKRKFHIVMESKRSSQYSELKPAQVAPSATQTAICGIEDQKPRNVKKERTEAQNTQLSTASPCKFTEKVAQPRKPPASAPAPKPVISPKQPSKSADVLKKENIPATKRRSDREIQQTQHTQNEGETKQHARDKVPNKRKKPKQSVNKVSKLGVTQRTLDTVQMDTLQTQDDVANACPNAEKILAQENYSETEKVSNTEASVDPTCAG</sequence>
<feature type="compositionally biased region" description="Basic and acidic residues" evidence="1">
    <location>
        <begin position="159"/>
        <end position="172"/>
    </location>
</feature>
<gene>
    <name evidence="3" type="primary">Acey_s0006.g3149</name>
    <name evidence="3" type="ORF">Y032_0006g3149</name>
</gene>
<organism evidence="3 4">
    <name type="scientific">Ancylostoma ceylanicum</name>
    <dbReference type="NCBI Taxonomy" id="53326"/>
    <lineage>
        <taxon>Eukaryota</taxon>
        <taxon>Metazoa</taxon>
        <taxon>Ecdysozoa</taxon>
        <taxon>Nematoda</taxon>
        <taxon>Chromadorea</taxon>
        <taxon>Rhabditida</taxon>
        <taxon>Rhabditina</taxon>
        <taxon>Rhabditomorpha</taxon>
        <taxon>Strongyloidea</taxon>
        <taxon>Ancylostomatidae</taxon>
        <taxon>Ancylostomatinae</taxon>
        <taxon>Ancylostoma</taxon>
    </lineage>
</organism>
<feature type="compositionally biased region" description="Polar residues" evidence="1">
    <location>
        <begin position="89"/>
        <end position="98"/>
    </location>
</feature>
<evidence type="ECO:0000256" key="1">
    <source>
        <dbReference type="SAM" id="MobiDB-lite"/>
    </source>
</evidence>
<accession>A0A016VSI5</accession>
<feature type="signal peptide" evidence="2">
    <location>
        <begin position="1"/>
        <end position="23"/>
    </location>
</feature>
<dbReference type="EMBL" id="JARK01001342">
    <property type="protein sequence ID" value="EYC29728.1"/>
    <property type="molecule type" value="Genomic_DNA"/>
</dbReference>
<keyword evidence="4" id="KW-1185">Reference proteome</keyword>
<keyword evidence="2" id="KW-0732">Signal</keyword>
<dbReference type="Proteomes" id="UP000024635">
    <property type="component" value="Unassembled WGS sequence"/>
</dbReference>
<feature type="region of interest" description="Disordered" evidence="1">
    <location>
        <begin position="224"/>
        <end position="244"/>
    </location>
</feature>
<feature type="compositionally biased region" description="Polar residues" evidence="1">
    <location>
        <begin position="180"/>
        <end position="190"/>
    </location>
</feature>